<dbReference type="AlphaFoldDB" id="A0A1M6DT41"/>
<reference evidence="1 2" key="1">
    <citation type="submission" date="2016-11" db="EMBL/GenBank/DDBJ databases">
        <authorList>
            <person name="Jaros S."/>
            <person name="Januszkiewicz K."/>
            <person name="Wedrychowicz H."/>
        </authorList>
    </citation>
    <scope>NUCLEOTIDE SEQUENCE [LARGE SCALE GENOMIC DNA]</scope>
    <source>
        <strain evidence="1 2">DSM 3074</strain>
    </source>
</reference>
<dbReference type="Proteomes" id="UP000191240">
    <property type="component" value="Unassembled WGS sequence"/>
</dbReference>
<dbReference type="SUPFAM" id="SSF52096">
    <property type="entry name" value="ClpP/crotonase"/>
    <property type="match status" value="1"/>
</dbReference>
<name>A0A1M6DT41_9FIRM</name>
<dbReference type="InterPro" id="IPR029045">
    <property type="entry name" value="ClpP/crotonase-like_dom_sf"/>
</dbReference>
<protein>
    <submittedName>
        <fullName evidence="1">Uncharacterized protein</fullName>
    </submittedName>
</protein>
<gene>
    <name evidence="1" type="ORF">SAMN02745671_01604</name>
</gene>
<dbReference type="EMBL" id="FQYW01000012">
    <property type="protein sequence ID" value="SHI76381.1"/>
    <property type="molecule type" value="Genomic_DNA"/>
</dbReference>
<organism evidence="1 2">
    <name type="scientific">Anaerovibrio lipolyticus DSM 3074</name>
    <dbReference type="NCBI Taxonomy" id="1120997"/>
    <lineage>
        <taxon>Bacteria</taxon>
        <taxon>Bacillati</taxon>
        <taxon>Bacillota</taxon>
        <taxon>Negativicutes</taxon>
        <taxon>Selenomonadales</taxon>
        <taxon>Selenomonadaceae</taxon>
        <taxon>Anaerovibrio</taxon>
    </lineage>
</organism>
<dbReference type="RefSeq" id="WP_268761941.1">
    <property type="nucleotide sequence ID" value="NZ_FQYW01000012.1"/>
</dbReference>
<accession>A0A1M6DT41</accession>
<sequence length="42" mass="4869">MLVSTEIKDRIAYIKMQNGKHYNCLSEEMCLELIEAIKKAIP</sequence>
<evidence type="ECO:0000313" key="1">
    <source>
        <dbReference type="EMBL" id="SHI76381.1"/>
    </source>
</evidence>
<dbReference type="Gene3D" id="3.90.226.10">
    <property type="entry name" value="2-enoyl-CoA Hydratase, Chain A, domain 1"/>
    <property type="match status" value="1"/>
</dbReference>
<proteinExistence type="predicted"/>
<evidence type="ECO:0000313" key="2">
    <source>
        <dbReference type="Proteomes" id="UP000191240"/>
    </source>
</evidence>